<keyword evidence="2" id="KW-1185">Reference proteome</keyword>
<gene>
    <name evidence="1" type="ORF">E4634_12560</name>
</gene>
<sequence length="432" mass="49514">MTIYSRSALPMLLRVLWLPSPLSRPTQQLEMLARYIKISGAVAFSAAALCSTAVMAVEPAAIRLGPLYMAPTLSVETSHTDNLFRSANDPKSTLILTTLPRVETWLQDGNNTYLLGYQIEDFRYSSSHEDDFTDQQVDGKIHHEFTARHAVNAYARFYDGHEERGTGLSEGDIADLIDEPIALERLGYGGDYTFGANASRGRLNLAYDFEDLEYTNFRDITRFRNREQDRLGGTFFWALAPRTDLVAEVRYYDNAYDEVSTTDAAGSRDSEEWNYYLGAEWDATARTSGSVRLGWYERDYESNARDATNGFSWEVSVDYALRSYSIFNLATRRFSQETNGLGDAIDAEEYEASWQHDWSGLSSTYLRVLYGNDDYTGITREDDRWSAEARYQRRVRRWFDLGCGYRYEERDSEAASLDYDRNVFFVEAQFSL</sequence>
<evidence type="ECO:0000313" key="2">
    <source>
        <dbReference type="Proteomes" id="UP000298050"/>
    </source>
</evidence>
<dbReference type="InterPro" id="IPR018759">
    <property type="entry name" value="BBP2_2"/>
</dbReference>
<protein>
    <recommendedName>
        <fullName evidence="3">TIGR03016 family PEP-CTERM system-associated outer membrane protein</fullName>
    </recommendedName>
</protein>
<dbReference type="OrthoDB" id="9153755at2"/>
<dbReference type="Pfam" id="PF10082">
    <property type="entry name" value="BBP2_2"/>
    <property type="match status" value="1"/>
</dbReference>
<dbReference type="Proteomes" id="UP000298050">
    <property type="component" value="Unassembled WGS sequence"/>
</dbReference>
<name>A0A4Z0M0Y3_9GAMM</name>
<dbReference type="AlphaFoldDB" id="A0A4Z0M0Y3"/>
<comment type="caution">
    <text evidence="1">The sequence shown here is derived from an EMBL/GenBank/DDBJ whole genome shotgun (WGS) entry which is preliminary data.</text>
</comment>
<evidence type="ECO:0000313" key="1">
    <source>
        <dbReference type="EMBL" id="TGD73106.1"/>
    </source>
</evidence>
<proteinExistence type="predicted"/>
<reference evidence="1 2" key="1">
    <citation type="submission" date="2019-04" db="EMBL/GenBank/DDBJ databases">
        <title>Taxonomy of novel Haliea sp. from mangrove soil of West Coast of India.</title>
        <authorList>
            <person name="Verma A."/>
            <person name="Kumar P."/>
            <person name="Krishnamurthi S."/>
        </authorList>
    </citation>
    <scope>NUCLEOTIDE SEQUENCE [LARGE SCALE GENOMIC DNA]</scope>
    <source>
        <strain evidence="1 2">SAOS-164</strain>
    </source>
</reference>
<evidence type="ECO:0008006" key="3">
    <source>
        <dbReference type="Google" id="ProtNLM"/>
    </source>
</evidence>
<accession>A0A4Z0M0Y3</accession>
<dbReference type="EMBL" id="SRLE01000008">
    <property type="protein sequence ID" value="TGD73106.1"/>
    <property type="molecule type" value="Genomic_DNA"/>
</dbReference>
<organism evidence="1 2">
    <name type="scientific">Mangrovimicrobium sediminis</name>
    <dbReference type="NCBI Taxonomy" id="2562682"/>
    <lineage>
        <taxon>Bacteria</taxon>
        <taxon>Pseudomonadati</taxon>
        <taxon>Pseudomonadota</taxon>
        <taxon>Gammaproteobacteria</taxon>
        <taxon>Cellvibrionales</taxon>
        <taxon>Halieaceae</taxon>
        <taxon>Mangrovimicrobium</taxon>
    </lineage>
</organism>